<dbReference type="Proteomes" id="UP000321558">
    <property type="component" value="Unassembled WGS sequence"/>
</dbReference>
<protein>
    <submittedName>
        <fullName evidence="2">Uncharacterized protein</fullName>
    </submittedName>
</protein>
<evidence type="ECO:0000313" key="2">
    <source>
        <dbReference type="EMBL" id="GEN86785.1"/>
    </source>
</evidence>
<keyword evidence="1" id="KW-1133">Transmembrane helix</keyword>
<accession>A0A511ZH68</accession>
<proteinExistence type="predicted"/>
<organism evidence="2 3">
    <name type="scientific">Oceanobacillus sojae</name>
    <dbReference type="NCBI Taxonomy" id="582851"/>
    <lineage>
        <taxon>Bacteria</taxon>
        <taxon>Bacillati</taxon>
        <taxon>Bacillota</taxon>
        <taxon>Bacilli</taxon>
        <taxon>Bacillales</taxon>
        <taxon>Bacillaceae</taxon>
        <taxon>Oceanobacillus</taxon>
    </lineage>
</organism>
<evidence type="ECO:0000256" key="1">
    <source>
        <dbReference type="SAM" id="Phobius"/>
    </source>
</evidence>
<keyword evidence="1" id="KW-0472">Membrane</keyword>
<dbReference type="EMBL" id="BJYM01000005">
    <property type="protein sequence ID" value="GEN86785.1"/>
    <property type="molecule type" value="Genomic_DNA"/>
</dbReference>
<feature type="transmembrane region" description="Helical" evidence="1">
    <location>
        <begin position="50"/>
        <end position="68"/>
    </location>
</feature>
<evidence type="ECO:0000313" key="3">
    <source>
        <dbReference type="Proteomes" id="UP000321558"/>
    </source>
</evidence>
<feature type="transmembrane region" description="Helical" evidence="1">
    <location>
        <begin position="27"/>
        <end position="44"/>
    </location>
</feature>
<gene>
    <name evidence="2" type="ORF">OSO01_15240</name>
</gene>
<name>A0A511ZH68_9BACI</name>
<dbReference type="AlphaFoldDB" id="A0A511ZH68"/>
<keyword evidence="1" id="KW-0812">Transmembrane</keyword>
<reference evidence="2 3" key="1">
    <citation type="submission" date="2019-07" db="EMBL/GenBank/DDBJ databases">
        <title>Whole genome shotgun sequence of Oceanobacillus sojae NBRC 105379.</title>
        <authorList>
            <person name="Hosoyama A."/>
            <person name="Uohara A."/>
            <person name="Ohji S."/>
            <person name="Ichikawa N."/>
        </authorList>
    </citation>
    <scope>NUCLEOTIDE SEQUENCE [LARGE SCALE GENOMIC DNA]</scope>
    <source>
        <strain evidence="2 3">NBRC 105379</strain>
    </source>
</reference>
<feature type="transmembrane region" description="Helical" evidence="1">
    <location>
        <begin position="6"/>
        <end position="22"/>
    </location>
</feature>
<sequence>MLLFRVLSIIVALLIGYLVYYFSKKVLAGLILVIILGFLFPVFLTDSSFLLFSVLINILLYFVLILIVKKRH</sequence>
<keyword evidence="3" id="KW-1185">Reference proteome</keyword>
<comment type="caution">
    <text evidence="2">The sequence shown here is derived from an EMBL/GenBank/DDBJ whole genome shotgun (WGS) entry which is preliminary data.</text>
</comment>